<dbReference type="AlphaFoldDB" id="A0A7D9JYY1"/>
<gene>
    <name evidence="1" type="ORF">PACLA_8A068437</name>
</gene>
<dbReference type="OrthoDB" id="8946429at2759"/>
<proteinExistence type="predicted"/>
<dbReference type="InterPro" id="IPR008042">
    <property type="entry name" value="Retrotrans_Pao"/>
</dbReference>
<accession>A0A7D9JYY1</accession>
<dbReference type="Proteomes" id="UP001152795">
    <property type="component" value="Unassembled WGS sequence"/>
</dbReference>
<dbReference type="PANTHER" id="PTHR47331">
    <property type="entry name" value="PHD-TYPE DOMAIN-CONTAINING PROTEIN"/>
    <property type="match status" value="1"/>
</dbReference>
<keyword evidence="2" id="KW-1185">Reference proteome</keyword>
<sequence>MLATANIRLHKVASNSATVMEAIPPEHRVDNMLNLDFRRDPLPSQLSLGVMWNLQRDILTLLLRQLTTTENGNKPLGWDDPLPILFRRKWQNWKDSLIELTKVFIPRCFLPVNSKLIRRVEIHAFSNASDGAIGIAVYLKLVNQTGKINVSLVFAQAKLAPKQATTIPRLELCAAVLAVKTVKWITRELKMDVNKIVFYTDSRIVLGYIQNERCRFFVYVANRIQTIRHISDPTQWKYVNSTENPADIAMRGKPAKDLMHSFWFTGPEFLKNPDSTDSSSEIIDVEVFEIDENDPEVRTQITTYVTGHSKAQGLGSSRFERFSEWSSLRRAISNLTIRITSRKTENHHLLTLNEKSQPSKQSTPRRHPRCPTAAELKHTETVMILTAQMEEYSSEITALQRNPPSGISPKSSLYHLDPFIDQHGILRVGGRLGQAEQMFEEKHPAILPKGSHLAKLAVCHYHGKLYHQGRQITHGAIRQAGLWIVGVKRMISRIINQCVVCRKLRGKLMTQHMAVLPPDRLNTPPPFTNVGFDVFGPWTI</sequence>
<dbReference type="EMBL" id="CACRXK020023911">
    <property type="protein sequence ID" value="CAB4038187.1"/>
    <property type="molecule type" value="Genomic_DNA"/>
</dbReference>
<organism evidence="1 2">
    <name type="scientific">Paramuricea clavata</name>
    <name type="common">Red gorgonian</name>
    <name type="synonym">Violescent sea-whip</name>
    <dbReference type="NCBI Taxonomy" id="317549"/>
    <lineage>
        <taxon>Eukaryota</taxon>
        <taxon>Metazoa</taxon>
        <taxon>Cnidaria</taxon>
        <taxon>Anthozoa</taxon>
        <taxon>Octocorallia</taxon>
        <taxon>Malacalcyonacea</taxon>
        <taxon>Plexauridae</taxon>
        <taxon>Paramuricea</taxon>
    </lineage>
</organism>
<dbReference type="PANTHER" id="PTHR47331:SF6">
    <property type="entry name" value="DOUBLECORTIN DOMAIN-CONTAINING PROTEIN"/>
    <property type="match status" value="1"/>
</dbReference>
<feature type="non-terminal residue" evidence="1">
    <location>
        <position position="540"/>
    </location>
</feature>
<evidence type="ECO:0000313" key="1">
    <source>
        <dbReference type="EMBL" id="CAB4038187.1"/>
    </source>
</evidence>
<reference evidence="1" key="1">
    <citation type="submission" date="2020-04" db="EMBL/GenBank/DDBJ databases">
        <authorList>
            <person name="Alioto T."/>
            <person name="Alioto T."/>
            <person name="Gomez Garrido J."/>
        </authorList>
    </citation>
    <scope>NUCLEOTIDE SEQUENCE</scope>
    <source>
        <strain evidence="1">A484AB</strain>
    </source>
</reference>
<comment type="caution">
    <text evidence="1">The sequence shown here is derived from an EMBL/GenBank/DDBJ whole genome shotgun (WGS) entry which is preliminary data.</text>
</comment>
<dbReference type="Pfam" id="PF05380">
    <property type="entry name" value="Peptidase_A17"/>
    <property type="match status" value="1"/>
</dbReference>
<name>A0A7D9JYY1_PARCT</name>
<protein>
    <submittedName>
        <fullName evidence="1">PREDICTED: uncharacterized protein LOC107357656</fullName>
    </submittedName>
</protein>
<evidence type="ECO:0000313" key="2">
    <source>
        <dbReference type="Proteomes" id="UP001152795"/>
    </source>
</evidence>